<feature type="transmembrane region" description="Helical" evidence="10">
    <location>
        <begin position="288"/>
        <end position="310"/>
    </location>
</feature>
<protein>
    <submittedName>
        <fullName evidence="11">Mannosyltransferase family protein</fullName>
    </submittedName>
</protein>
<comment type="caution">
    <text evidence="11">The sequence shown here is derived from an EMBL/GenBank/DDBJ whole genome shotgun (WGS) entry which is preliminary data.</text>
</comment>
<accession>A0ABU6C2T4</accession>
<keyword evidence="3" id="KW-0337">GPI-anchor biosynthesis</keyword>
<keyword evidence="6 10" id="KW-0812">Transmembrane</keyword>
<evidence type="ECO:0000256" key="1">
    <source>
        <dbReference type="ARBA" id="ARBA00004477"/>
    </source>
</evidence>
<reference evidence="11 12" key="1">
    <citation type="submission" date="2022-10" db="EMBL/GenBank/DDBJ databases">
        <authorList>
            <person name="Xie J."/>
            <person name="Shen N."/>
        </authorList>
    </citation>
    <scope>NUCLEOTIDE SEQUENCE [LARGE SCALE GENOMIC DNA]</scope>
    <source>
        <strain evidence="11 12">DSM 41681</strain>
    </source>
</reference>
<evidence type="ECO:0000256" key="4">
    <source>
        <dbReference type="ARBA" id="ARBA00022676"/>
    </source>
</evidence>
<feature type="transmembrane region" description="Helical" evidence="10">
    <location>
        <begin position="317"/>
        <end position="334"/>
    </location>
</feature>
<evidence type="ECO:0000256" key="2">
    <source>
        <dbReference type="ARBA" id="ARBA00004687"/>
    </source>
</evidence>
<evidence type="ECO:0000256" key="8">
    <source>
        <dbReference type="ARBA" id="ARBA00022989"/>
    </source>
</evidence>
<keyword evidence="8 10" id="KW-1133">Transmembrane helix</keyword>
<proteinExistence type="predicted"/>
<evidence type="ECO:0000313" key="12">
    <source>
        <dbReference type="Proteomes" id="UP001352223"/>
    </source>
</evidence>
<name>A0ABU6C2T4_9ACTN</name>
<evidence type="ECO:0000313" key="11">
    <source>
        <dbReference type="EMBL" id="MEB3959020.1"/>
    </source>
</evidence>
<dbReference type="EMBL" id="JAOZYB010000002">
    <property type="protein sequence ID" value="MEB3959020.1"/>
    <property type="molecule type" value="Genomic_DNA"/>
</dbReference>
<evidence type="ECO:0000256" key="10">
    <source>
        <dbReference type="SAM" id="Phobius"/>
    </source>
</evidence>
<gene>
    <name evidence="11" type="ORF">OKJ48_01920</name>
</gene>
<feature type="transmembrane region" description="Helical" evidence="10">
    <location>
        <begin position="147"/>
        <end position="165"/>
    </location>
</feature>
<keyword evidence="4 11" id="KW-0328">Glycosyltransferase</keyword>
<organism evidence="11 12">
    <name type="scientific">Streptomyces kunmingensis</name>
    <dbReference type="NCBI Taxonomy" id="68225"/>
    <lineage>
        <taxon>Bacteria</taxon>
        <taxon>Bacillati</taxon>
        <taxon>Actinomycetota</taxon>
        <taxon>Actinomycetes</taxon>
        <taxon>Kitasatosporales</taxon>
        <taxon>Streptomycetaceae</taxon>
        <taxon>Streptomyces</taxon>
    </lineage>
</organism>
<keyword evidence="12" id="KW-1185">Reference proteome</keyword>
<feature type="transmembrane region" description="Helical" evidence="10">
    <location>
        <begin position="363"/>
        <end position="386"/>
    </location>
</feature>
<dbReference type="GO" id="GO:0016757">
    <property type="term" value="F:glycosyltransferase activity"/>
    <property type="evidence" value="ECO:0007669"/>
    <property type="project" value="UniProtKB-KW"/>
</dbReference>
<sequence length="387" mass="42817">MPAALLEAPPVRTQPPLPARPLRRIRLSALDRTVLRTYVLTRAGLLVTAYCVARLFPARPDDKQARPLLSVWQQWDWAHYRTIAEYGYFHGADNTEAFFPGFPLVLRAVHVVVPDWTLAGLLISFVSGGVAMLALARIAGPLVGGRAVLLLLLSPCAVFLAAGYTESLFLALALPAWLAARRGNWALAAALTAAATAVRVSGLFLAAALLVQFLVAHGPGRRWRRLPWLALPAVPALAYTAYLHARTGDWMAWKHAQERGWYRTFHWPWEAWANTWNAASEGTYATGYALLCQAELVAMLLGLGLFAWLLRGRRWAEAAYVALTLWALGTSYWYTSIPRATLLWWPLWAGLAAWTLRSQRATYVCLCVLAPLSTLYAVAFLSGRWAG</sequence>
<dbReference type="Proteomes" id="UP001352223">
    <property type="component" value="Unassembled WGS sequence"/>
</dbReference>
<evidence type="ECO:0000256" key="6">
    <source>
        <dbReference type="ARBA" id="ARBA00022692"/>
    </source>
</evidence>
<feature type="transmembrane region" description="Helical" evidence="10">
    <location>
        <begin position="116"/>
        <end position="135"/>
    </location>
</feature>
<dbReference type="InterPro" id="IPR007315">
    <property type="entry name" value="PIG-V/Gpi18"/>
</dbReference>
<evidence type="ECO:0000256" key="7">
    <source>
        <dbReference type="ARBA" id="ARBA00022824"/>
    </source>
</evidence>
<evidence type="ECO:0000256" key="5">
    <source>
        <dbReference type="ARBA" id="ARBA00022679"/>
    </source>
</evidence>
<evidence type="ECO:0000256" key="3">
    <source>
        <dbReference type="ARBA" id="ARBA00022502"/>
    </source>
</evidence>
<dbReference type="PANTHER" id="PTHR12468">
    <property type="entry name" value="GPI MANNOSYLTRANSFERASE 2"/>
    <property type="match status" value="1"/>
</dbReference>
<keyword evidence="5" id="KW-0808">Transferase</keyword>
<comment type="pathway">
    <text evidence="2">Glycolipid biosynthesis; glycosylphosphatidylinositol-anchor biosynthesis.</text>
</comment>
<dbReference type="PANTHER" id="PTHR12468:SF2">
    <property type="entry name" value="GPI MANNOSYLTRANSFERASE 2"/>
    <property type="match status" value="1"/>
</dbReference>
<comment type="subcellular location">
    <subcellularLocation>
        <location evidence="1">Endoplasmic reticulum membrane</location>
        <topology evidence="1">Multi-pass membrane protein</topology>
    </subcellularLocation>
</comment>
<keyword evidence="7" id="KW-0256">Endoplasmic reticulum</keyword>
<feature type="transmembrane region" description="Helical" evidence="10">
    <location>
        <begin position="185"/>
        <end position="214"/>
    </location>
</feature>
<dbReference type="RefSeq" id="WP_324765998.1">
    <property type="nucleotide sequence ID" value="NZ_BAAATS010000002.1"/>
</dbReference>
<evidence type="ECO:0000256" key="9">
    <source>
        <dbReference type="ARBA" id="ARBA00023136"/>
    </source>
</evidence>
<feature type="transmembrane region" description="Helical" evidence="10">
    <location>
        <begin position="226"/>
        <end position="245"/>
    </location>
</feature>
<dbReference type="Pfam" id="PF04188">
    <property type="entry name" value="Mannosyl_trans2"/>
    <property type="match status" value="1"/>
</dbReference>
<keyword evidence="9 10" id="KW-0472">Membrane</keyword>